<protein>
    <submittedName>
        <fullName evidence="1">Uncharacterized protein</fullName>
    </submittedName>
</protein>
<name>A0ACC3C205_PYRYE</name>
<comment type="caution">
    <text evidence="1">The sequence shown here is derived from an EMBL/GenBank/DDBJ whole genome shotgun (WGS) entry which is preliminary data.</text>
</comment>
<organism evidence="1 2">
    <name type="scientific">Pyropia yezoensis</name>
    <name type="common">Susabi-nori</name>
    <name type="synonym">Porphyra yezoensis</name>
    <dbReference type="NCBI Taxonomy" id="2788"/>
    <lineage>
        <taxon>Eukaryota</taxon>
        <taxon>Rhodophyta</taxon>
        <taxon>Bangiophyceae</taxon>
        <taxon>Bangiales</taxon>
        <taxon>Bangiaceae</taxon>
        <taxon>Pyropia</taxon>
    </lineage>
</organism>
<evidence type="ECO:0000313" key="1">
    <source>
        <dbReference type="EMBL" id="KAK1864160.1"/>
    </source>
</evidence>
<evidence type="ECO:0000313" key="2">
    <source>
        <dbReference type="Proteomes" id="UP000798662"/>
    </source>
</evidence>
<proteinExistence type="predicted"/>
<reference evidence="1" key="1">
    <citation type="submission" date="2019-11" db="EMBL/GenBank/DDBJ databases">
        <title>Nori genome reveals adaptations in red seaweeds to the harsh intertidal environment.</title>
        <authorList>
            <person name="Wang D."/>
            <person name="Mao Y."/>
        </authorList>
    </citation>
    <scope>NUCLEOTIDE SEQUENCE</scope>
    <source>
        <tissue evidence="1">Gametophyte</tissue>
    </source>
</reference>
<dbReference type="EMBL" id="CM020619">
    <property type="protein sequence ID" value="KAK1864160.1"/>
    <property type="molecule type" value="Genomic_DNA"/>
</dbReference>
<sequence length="249" mass="25773">MNPRTKPSKIECHRRPTYQYRSTQKGSLKTLVRSEVCGDQQKCLYERPPGSSGGGCGEGRRAGGSGNGVGDGTGSREACRRRWGRWSAGSGEGGDRPAAAWAVAGRQPRGRPPAHGGSRPSQLAVAATKDSQPWHRWRWRGRIQPVMARVAANRPWRGGRRPSGGSGGSHQPAAAAEAEAAGWQQIEGGGEGTTEPAAAVAAAGERWAAGGGDGSRGRGAAASRRRRVRRPAGGGGGGSAGGAAASRRW</sequence>
<dbReference type="Proteomes" id="UP000798662">
    <property type="component" value="Chromosome 2"/>
</dbReference>
<accession>A0ACC3C205</accession>
<gene>
    <name evidence="1" type="ORF">I4F81_006710</name>
</gene>
<keyword evidence="2" id="KW-1185">Reference proteome</keyword>